<evidence type="ECO:0000313" key="13">
    <source>
        <dbReference type="Proteomes" id="UP000434582"/>
    </source>
</evidence>
<dbReference type="GO" id="GO:0008033">
    <property type="term" value="P:tRNA processing"/>
    <property type="evidence" value="ECO:0007669"/>
    <property type="project" value="UniProtKB-KW"/>
</dbReference>
<dbReference type="NCBIfam" id="TIGR03197">
    <property type="entry name" value="MnmC_Cterm"/>
    <property type="match status" value="1"/>
</dbReference>
<evidence type="ECO:0000256" key="9">
    <source>
        <dbReference type="ARBA" id="ARBA00023268"/>
    </source>
</evidence>
<evidence type="ECO:0000256" key="10">
    <source>
        <dbReference type="SAM" id="MobiDB-lite"/>
    </source>
</evidence>
<name>A0A7X2D3W8_9PROT</name>
<evidence type="ECO:0000256" key="5">
    <source>
        <dbReference type="ARBA" id="ARBA00022691"/>
    </source>
</evidence>
<dbReference type="AlphaFoldDB" id="A0A7X2D3W8"/>
<feature type="region of interest" description="Disordered" evidence="10">
    <location>
        <begin position="1"/>
        <end position="27"/>
    </location>
</feature>
<dbReference type="EMBL" id="WIVE01000005">
    <property type="protein sequence ID" value="MQX35575.1"/>
    <property type="molecule type" value="Genomic_DNA"/>
</dbReference>
<reference evidence="12 13" key="1">
    <citation type="submission" date="2019-10" db="EMBL/GenBank/DDBJ databases">
        <title>Draft whole-genome sequence of the purple nonsulfur photosynthetic bacterium Roseospira navarrensis DSM 15114.</title>
        <authorList>
            <person name="Kyndt J.A."/>
            <person name="Meyer T.E."/>
        </authorList>
    </citation>
    <scope>NUCLEOTIDE SEQUENCE [LARGE SCALE GENOMIC DNA]</scope>
    <source>
        <strain evidence="12 13">DSM 15114</strain>
    </source>
</reference>
<evidence type="ECO:0000256" key="2">
    <source>
        <dbReference type="ARBA" id="ARBA00022603"/>
    </source>
</evidence>
<organism evidence="12 13">
    <name type="scientific">Roseospira navarrensis</name>
    <dbReference type="NCBI Taxonomy" id="140058"/>
    <lineage>
        <taxon>Bacteria</taxon>
        <taxon>Pseudomonadati</taxon>
        <taxon>Pseudomonadota</taxon>
        <taxon>Alphaproteobacteria</taxon>
        <taxon>Rhodospirillales</taxon>
        <taxon>Rhodospirillaceae</taxon>
        <taxon>Roseospira</taxon>
    </lineage>
</organism>
<dbReference type="Proteomes" id="UP000434582">
    <property type="component" value="Unassembled WGS sequence"/>
</dbReference>
<evidence type="ECO:0000256" key="3">
    <source>
        <dbReference type="ARBA" id="ARBA00022630"/>
    </source>
</evidence>
<dbReference type="GO" id="GO:0005737">
    <property type="term" value="C:cytoplasm"/>
    <property type="evidence" value="ECO:0007669"/>
    <property type="project" value="TreeGrafter"/>
</dbReference>
<dbReference type="SUPFAM" id="SSF51905">
    <property type="entry name" value="FAD/NAD(P)-binding domain"/>
    <property type="match status" value="1"/>
</dbReference>
<keyword evidence="7" id="KW-0274">FAD</keyword>
<dbReference type="InterPro" id="IPR036188">
    <property type="entry name" value="FAD/NAD-bd_sf"/>
</dbReference>
<keyword evidence="6" id="KW-0819">tRNA processing</keyword>
<keyword evidence="4 12" id="KW-0808">Transferase</keyword>
<dbReference type="Gene3D" id="3.30.9.10">
    <property type="entry name" value="D-Amino Acid Oxidase, subunit A, domain 2"/>
    <property type="match status" value="1"/>
</dbReference>
<dbReference type="GO" id="GO:0004808">
    <property type="term" value="F:tRNA (5-methylaminomethyl-2-thiouridylate)(34)-methyltransferase activity"/>
    <property type="evidence" value="ECO:0007669"/>
    <property type="project" value="UniProtKB-EC"/>
</dbReference>
<feature type="compositionally biased region" description="Low complexity" evidence="10">
    <location>
        <begin position="9"/>
        <end position="27"/>
    </location>
</feature>
<evidence type="ECO:0000256" key="7">
    <source>
        <dbReference type="ARBA" id="ARBA00022827"/>
    </source>
</evidence>
<sequence>MPSDPRTWTLGRPARAAAPTTWATPPAPAGPGAHVAVVGAGIAGCCVAEALTRRGGGRVSVIDARGHPADSLPPHLLGLLEPRLEKDASTAATLHALAAPAAAALYDRLATEGRNPWRGRRGAVSAERGRRDDAWRRVVVDRMGWPTDRLALLDRDAATARIGVPPAGDSVLWHPGGGALSPPALLAALLGETAVIPAVVASITPGEGGGWILRAPDGAVIVTADAVVLATACETVRLWPAAHLPLRPTRGQVSVLKAAGPEAPPRVAVSGAAYASPPVQHTDGSWWRILGATQRPWRPGDGDPYTPRPEDDARLRAALAEGWPALADALATEPTAEALAGLRATTPDHLPLAGPLFDADALAASHGDPLRKAARTLPPIAWPGGLFTLCGMGSYGLSTAPLMADLVAAQVTGTPWPLPDPLAEAIHPARFAVRALIRGRPVAP</sequence>
<gene>
    <name evidence="12" type="primary">mnmC</name>
    <name evidence="12" type="ORF">GHC57_03495</name>
</gene>
<evidence type="ECO:0000256" key="4">
    <source>
        <dbReference type="ARBA" id="ARBA00022679"/>
    </source>
</evidence>
<comment type="caution">
    <text evidence="12">The sequence shown here is derived from an EMBL/GenBank/DDBJ whole genome shotgun (WGS) entry which is preliminary data.</text>
</comment>
<dbReference type="PANTHER" id="PTHR13847:SF283">
    <property type="entry name" value="TRNA 5-METHYLAMINOMETHYL-2-THIOURIDINE BIOSYNTHESIS BIFUNCTIONAL PROTEIN MNMC"/>
    <property type="match status" value="1"/>
</dbReference>
<evidence type="ECO:0000256" key="1">
    <source>
        <dbReference type="ARBA" id="ARBA00022490"/>
    </source>
</evidence>
<dbReference type="RefSeq" id="WP_153341209.1">
    <property type="nucleotide sequence ID" value="NZ_WIVE01000005.1"/>
</dbReference>
<dbReference type="EC" id="2.1.1.61" evidence="12"/>
<keyword evidence="2 12" id="KW-0489">Methyltransferase</keyword>
<dbReference type="Gene3D" id="3.50.50.60">
    <property type="entry name" value="FAD/NAD(P)-binding domain"/>
    <property type="match status" value="1"/>
</dbReference>
<keyword evidence="13" id="KW-1185">Reference proteome</keyword>
<dbReference type="GO" id="GO:0032259">
    <property type="term" value="P:methylation"/>
    <property type="evidence" value="ECO:0007669"/>
    <property type="project" value="UniProtKB-KW"/>
</dbReference>
<protein>
    <submittedName>
        <fullName evidence="12">FAD-dependent 5-carboxymethylaminomethyl-2-thiouridine(34) oxidoreductase MnmC</fullName>
        <ecNumber evidence="12">2.1.1.61</ecNumber>
    </submittedName>
</protein>
<evidence type="ECO:0000256" key="8">
    <source>
        <dbReference type="ARBA" id="ARBA00023002"/>
    </source>
</evidence>
<keyword evidence="1" id="KW-0963">Cytoplasm</keyword>
<accession>A0A7X2D3W8</accession>
<keyword evidence="5" id="KW-0949">S-adenosyl-L-methionine</keyword>
<evidence type="ECO:0000256" key="6">
    <source>
        <dbReference type="ARBA" id="ARBA00022694"/>
    </source>
</evidence>
<dbReference type="Pfam" id="PF01266">
    <property type="entry name" value="DAO"/>
    <property type="match status" value="1"/>
</dbReference>
<evidence type="ECO:0000313" key="12">
    <source>
        <dbReference type="EMBL" id="MQX35575.1"/>
    </source>
</evidence>
<keyword evidence="8" id="KW-0560">Oxidoreductase</keyword>
<keyword evidence="9" id="KW-0511">Multifunctional enzyme</keyword>
<keyword evidence="3" id="KW-0285">Flavoprotein</keyword>
<dbReference type="PANTHER" id="PTHR13847">
    <property type="entry name" value="SARCOSINE DEHYDROGENASE-RELATED"/>
    <property type="match status" value="1"/>
</dbReference>
<dbReference type="OrthoDB" id="9786494at2"/>
<dbReference type="GO" id="GO:0016645">
    <property type="term" value="F:oxidoreductase activity, acting on the CH-NH group of donors"/>
    <property type="evidence" value="ECO:0007669"/>
    <property type="project" value="InterPro"/>
</dbReference>
<feature type="domain" description="FAD dependent oxidoreductase" evidence="11">
    <location>
        <begin position="34"/>
        <end position="409"/>
    </location>
</feature>
<evidence type="ECO:0000259" key="11">
    <source>
        <dbReference type="Pfam" id="PF01266"/>
    </source>
</evidence>
<dbReference type="InterPro" id="IPR017610">
    <property type="entry name" value="tRNA_S-uridine_synth_MnmC_C"/>
</dbReference>
<proteinExistence type="predicted"/>
<dbReference type="InterPro" id="IPR006076">
    <property type="entry name" value="FAD-dep_OxRdtase"/>
</dbReference>